<reference evidence="1 2" key="1">
    <citation type="journal article" date="2011" name="J. Bacteriol.">
        <title>Genome sequence of the algicidal bacterium Kordia algicida OT-1.</title>
        <authorList>
            <person name="Lee H.S."/>
            <person name="Kang S.G."/>
            <person name="Kwon K.K."/>
            <person name="Lee J.H."/>
            <person name="Kim S.J."/>
        </authorList>
    </citation>
    <scope>NUCLEOTIDE SEQUENCE [LARGE SCALE GENOMIC DNA]</scope>
    <source>
        <strain evidence="1 2">OT-1</strain>
    </source>
</reference>
<evidence type="ECO:0000313" key="1">
    <source>
        <dbReference type="EMBL" id="EDP98573.1"/>
    </source>
</evidence>
<dbReference type="STRING" id="391587.KAOT1_15187"/>
<organism evidence="1 2">
    <name type="scientific">Kordia algicida OT-1</name>
    <dbReference type="NCBI Taxonomy" id="391587"/>
    <lineage>
        <taxon>Bacteria</taxon>
        <taxon>Pseudomonadati</taxon>
        <taxon>Bacteroidota</taxon>
        <taxon>Flavobacteriia</taxon>
        <taxon>Flavobacteriales</taxon>
        <taxon>Flavobacteriaceae</taxon>
        <taxon>Kordia</taxon>
    </lineage>
</organism>
<dbReference type="OrthoDB" id="770454at2"/>
<dbReference type="eggNOG" id="ENOG50332TJ">
    <property type="taxonomic scope" value="Bacteria"/>
</dbReference>
<sequence length="73" mass="8472">MNIQAEKIALLKLLLDTNNPKIIQSIKQIFEKEEPSPIWDELSETEKKEIQQGISDVENGNVTDYNSFMVKHR</sequence>
<dbReference type="RefSeq" id="WP_007095584.1">
    <property type="nucleotide sequence ID" value="NZ_CP142125.1"/>
</dbReference>
<proteinExistence type="predicted"/>
<dbReference type="Proteomes" id="UP000002945">
    <property type="component" value="Unassembled WGS sequence"/>
</dbReference>
<dbReference type="EMBL" id="ABIB01000001">
    <property type="protein sequence ID" value="EDP98573.1"/>
    <property type="molecule type" value="Genomic_DNA"/>
</dbReference>
<keyword evidence="2" id="KW-1185">Reference proteome</keyword>
<name>A9DLI4_9FLAO</name>
<protein>
    <submittedName>
        <fullName evidence="1">Uncharacterized protein</fullName>
    </submittedName>
</protein>
<dbReference type="AlphaFoldDB" id="A9DLI4"/>
<dbReference type="HOGENOM" id="CLU_197394_1_0_10"/>
<accession>A9DLI4</accession>
<evidence type="ECO:0000313" key="2">
    <source>
        <dbReference type="Proteomes" id="UP000002945"/>
    </source>
</evidence>
<comment type="caution">
    <text evidence="1">The sequence shown here is derived from an EMBL/GenBank/DDBJ whole genome shotgun (WGS) entry which is preliminary data.</text>
</comment>
<gene>
    <name evidence="1" type="ORF">KAOT1_15187</name>
</gene>